<dbReference type="KEGG" id="ali:AZOLI_2741"/>
<dbReference type="HOGENOM" id="CLU_2931208_0_0_5"/>
<dbReference type="AlphaFoldDB" id="G7Z688"/>
<proteinExistence type="predicted"/>
<reference evidence="3" key="1">
    <citation type="journal article" date="2011" name="PLoS Genet.">
        <title>Azospirillum genomes reveal transition of bacteria from aquatic to terrestrial environments.</title>
        <authorList>
            <person name="Wisniewski-Dye F."/>
            <person name="Borziak K."/>
            <person name="Khalsa-Moyers G."/>
            <person name="Alexandre G."/>
            <person name="Sukharnikov L.O."/>
            <person name="Wuichet K."/>
            <person name="Hurst G.B."/>
            <person name="McDonald W.H."/>
            <person name="Robertson J.S."/>
            <person name="Barbe V."/>
            <person name="Calteau A."/>
            <person name="Rouy Z."/>
            <person name="Mangenot S."/>
            <person name="Prigent-Combaret C."/>
            <person name="Normand P."/>
            <person name="Boyer M."/>
            <person name="Siguier P."/>
            <person name="Dessaux Y."/>
            <person name="Elmerich C."/>
            <person name="Condemine G."/>
            <person name="Krishnen G."/>
            <person name="Kennedy I."/>
            <person name="Paterson A.H."/>
            <person name="Gonzalez V."/>
            <person name="Mavingui P."/>
            <person name="Zhulin I.B."/>
        </authorList>
    </citation>
    <scope>NUCLEOTIDE SEQUENCE [LARGE SCALE GENOMIC DNA]</scope>
    <source>
        <strain evidence="3">4B</strain>
    </source>
</reference>
<dbReference type="EMBL" id="FQ311868">
    <property type="protein sequence ID" value="CBS87928.1"/>
    <property type="molecule type" value="Genomic_DNA"/>
</dbReference>
<gene>
    <name evidence="2" type="ordered locus">AZOLI_2741</name>
</gene>
<feature type="region of interest" description="Disordered" evidence="1">
    <location>
        <begin position="1"/>
        <end position="60"/>
    </location>
</feature>
<dbReference type="Proteomes" id="UP000005667">
    <property type="component" value="Chromosome"/>
</dbReference>
<evidence type="ECO:0000256" key="1">
    <source>
        <dbReference type="SAM" id="MobiDB-lite"/>
    </source>
</evidence>
<accession>G7Z688</accession>
<evidence type="ECO:0000313" key="3">
    <source>
        <dbReference type="Proteomes" id="UP000005667"/>
    </source>
</evidence>
<organism evidence="2 3">
    <name type="scientific">Azospirillum lipoferum (strain 4B)</name>
    <dbReference type="NCBI Taxonomy" id="862719"/>
    <lineage>
        <taxon>Bacteria</taxon>
        <taxon>Pseudomonadati</taxon>
        <taxon>Pseudomonadota</taxon>
        <taxon>Alphaproteobacteria</taxon>
        <taxon>Rhodospirillales</taxon>
        <taxon>Azospirillaceae</taxon>
        <taxon>Azospirillum</taxon>
    </lineage>
</organism>
<name>G7Z688_AZOL4</name>
<feature type="compositionally biased region" description="Basic and acidic residues" evidence="1">
    <location>
        <begin position="33"/>
        <end position="44"/>
    </location>
</feature>
<protein>
    <submittedName>
        <fullName evidence="2">Uncharacterized protein</fullName>
    </submittedName>
</protein>
<evidence type="ECO:0000313" key="2">
    <source>
        <dbReference type="EMBL" id="CBS87928.1"/>
    </source>
</evidence>
<keyword evidence="3" id="KW-1185">Reference proteome</keyword>
<sequence length="60" mass="6384">MALTSRDHAILPSRWKGRKRTPDDYGAVGMGPIHDDHKSHESLSEGKTGNGAEAGSGRAL</sequence>